<evidence type="ECO:0000313" key="8">
    <source>
        <dbReference type="Proteomes" id="UP000253915"/>
    </source>
</evidence>
<feature type="transmembrane region" description="Helical" evidence="1">
    <location>
        <begin position="81"/>
        <end position="97"/>
    </location>
</feature>
<dbReference type="NCBIfam" id="TIGR02185">
    <property type="entry name" value="Trep_Strep"/>
    <property type="match status" value="1"/>
</dbReference>
<feature type="transmembrane region" description="Helical" evidence="1">
    <location>
        <begin position="181"/>
        <end position="201"/>
    </location>
</feature>
<dbReference type="InterPro" id="IPR011733">
    <property type="entry name" value="CHP02185_IM"/>
</dbReference>
<dbReference type="GeneID" id="69509808"/>
<sequence>MSTEKTIDTTRGARGRASKKSIATRDVMTVAAMMVLTFLVCMVTGPLTMPFPFVYLYLCAGIQMFLCATFYLVVANRLNKHGVFLVWGIVYGTVLALSGYVFLLPYFAGVAAICELAMIGKDAYRSPVRNTVGWTIWAVGMVIGNAVPVWAAWDAYVAKATTDGFTAPVLTMQLDLLSNPLHLLGACAITAVLAVLGCLFGNRLLRKHFKKAGIVK</sequence>
<evidence type="ECO:0000313" key="7">
    <source>
        <dbReference type="Proteomes" id="UP000253857"/>
    </source>
</evidence>
<dbReference type="EMBL" id="PPTX01000020">
    <property type="protein sequence ID" value="RDB76924.1"/>
    <property type="molecule type" value="Genomic_DNA"/>
</dbReference>
<dbReference type="Pfam" id="PF09605">
    <property type="entry name" value="Trep_Strep"/>
    <property type="match status" value="1"/>
</dbReference>
<keyword evidence="1" id="KW-1133">Transmembrane helix</keyword>
<reference evidence="6 7" key="1">
    <citation type="journal article" date="2018" name="Elife">
        <title>Discovery and characterization of a prevalent human gut bacterial enzyme sufficient for the inactivation of a family of plant toxins.</title>
        <authorList>
            <person name="Koppel N."/>
            <person name="Bisanz J.E."/>
            <person name="Pandelia M.E."/>
            <person name="Turnbaugh P.J."/>
            <person name="Balskus E.P."/>
        </authorList>
    </citation>
    <scope>NUCLEOTIDE SEQUENCE [LARGE SCALE GENOMIC DNA]</scope>
    <source>
        <strain evidence="5 8">16A</strain>
        <strain evidence="4 7">FAA1-1-60AUCSF</strain>
        <strain evidence="3 6">MR1 #12</strain>
    </source>
</reference>
<comment type="caution">
    <text evidence="4">The sequence shown here is derived from an EMBL/GenBank/DDBJ whole genome shotgun (WGS) entry which is preliminary data.</text>
</comment>
<reference evidence="2 9" key="2">
    <citation type="submission" date="2019-11" db="EMBL/GenBank/DDBJ databases">
        <title>Whole genome shotgun sequencing (WGS) data from Adlercreutzia equolifaciens ResAG-91, Eggerthella lenta MRI-F36, MRI-F37, MRI-F40, ResAG-49, ResAG-88, ResAG-121, ResAG-145, and Gordonibacter sp. ResAG-5, ResAG-26, ResAG-43, ResAG-50, ResAG-59.</title>
        <authorList>
            <person name="Stoll D.A."/>
            <person name="Danylec N."/>
            <person name="Franz C.M.A.P."/>
            <person name="Huch M."/>
        </authorList>
    </citation>
    <scope>NUCLEOTIDE SEQUENCE [LARGE SCALE GENOMIC DNA]</scope>
    <source>
        <strain evidence="2 9">ResAG-88</strain>
    </source>
</reference>
<evidence type="ECO:0000256" key="1">
    <source>
        <dbReference type="SAM" id="Phobius"/>
    </source>
</evidence>
<evidence type="ECO:0000313" key="6">
    <source>
        <dbReference type="Proteomes" id="UP000253752"/>
    </source>
</evidence>
<name>A0A369N3Z7_EGGLN</name>
<dbReference type="EMBL" id="PPTY01000015">
    <property type="protein sequence ID" value="RDB84635.1"/>
    <property type="molecule type" value="Genomic_DNA"/>
</dbReference>
<dbReference type="Proteomes" id="UP000436429">
    <property type="component" value="Unassembled WGS sequence"/>
</dbReference>
<dbReference type="RefSeq" id="WP_009305933.1">
    <property type="nucleotide sequence ID" value="NZ_AP025575.1"/>
</dbReference>
<dbReference type="Proteomes" id="UP000253857">
    <property type="component" value="Unassembled WGS sequence"/>
</dbReference>
<dbReference type="Proteomes" id="UP000253915">
    <property type="component" value="Unassembled WGS sequence"/>
</dbReference>
<evidence type="ECO:0000313" key="9">
    <source>
        <dbReference type="Proteomes" id="UP000436429"/>
    </source>
</evidence>
<proteinExistence type="predicted"/>
<dbReference type="EMBL" id="PPUQ01000002">
    <property type="protein sequence ID" value="RDC41014.1"/>
    <property type="molecule type" value="Genomic_DNA"/>
</dbReference>
<evidence type="ECO:0000313" key="5">
    <source>
        <dbReference type="EMBL" id="RDC41014.1"/>
    </source>
</evidence>
<protein>
    <submittedName>
        <fullName evidence="2">MptD family putative ECF transporter S component</fullName>
    </submittedName>
</protein>
<accession>A0A369N3Z7</accession>
<evidence type="ECO:0000313" key="2">
    <source>
        <dbReference type="EMBL" id="MVN34038.1"/>
    </source>
</evidence>
<gene>
    <name evidence="5" type="ORF">C1853_02655</name>
    <name evidence="4" type="ORF">C1871_09340</name>
    <name evidence="3" type="ORF">C1872_12195</name>
    <name evidence="2" type="ORF">GO726_12815</name>
</gene>
<organism evidence="4 7">
    <name type="scientific">Eggerthella lenta</name>
    <name type="common">Eubacterium lentum</name>
    <dbReference type="NCBI Taxonomy" id="84112"/>
    <lineage>
        <taxon>Bacteria</taxon>
        <taxon>Bacillati</taxon>
        <taxon>Actinomycetota</taxon>
        <taxon>Coriobacteriia</taxon>
        <taxon>Eggerthellales</taxon>
        <taxon>Eggerthellaceae</taxon>
        <taxon>Eggerthella</taxon>
    </lineage>
</organism>
<evidence type="ECO:0000313" key="4">
    <source>
        <dbReference type="EMBL" id="RDB84635.1"/>
    </source>
</evidence>
<keyword evidence="1" id="KW-0812">Transmembrane</keyword>
<dbReference type="AlphaFoldDB" id="A0A369N3Z7"/>
<dbReference type="Proteomes" id="UP000253752">
    <property type="component" value="Unassembled WGS sequence"/>
</dbReference>
<feature type="transmembrane region" description="Helical" evidence="1">
    <location>
        <begin position="54"/>
        <end position="74"/>
    </location>
</feature>
<evidence type="ECO:0000313" key="3">
    <source>
        <dbReference type="EMBL" id="RDB76924.1"/>
    </source>
</evidence>
<feature type="transmembrane region" description="Helical" evidence="1">
    <location>
        <begin position="27"/>
        <end position="48"/>
    </location>
</feature>
<dbReference type="EMBL" id="WPOM01000034">
    <property type="protein sequence ID" value="MVN34038.1"/>
    <property type="molecule type" value="Genomic_DNA"/>
</dbReference>
<keyword evidence="1" id="KW-0472">Membrane</keyword>